<comment type="caution">
    <text evidence="3">The sequence shown here is derived from an EMBL/GenBank/DDBJ whole genome shotgun (WGS) entry which is preliminary data.</text>
</comment>
<dbReference type="InterPro" id="IPR013097">
    <property type="entry name" value="Dabb"/>
</dbReference>
<dbReference type="EMBL" id="JAMYWD010000004">
    <property type="protein sequence ID" value="KAJ4972489.1"/>
    <property type="molecule type" value="Genomic_DNA"/>
</dbReference>
<dbReference type="InterPro" id="IPR011008">
    <property type="entry name" value="Dimeric_a/b-barrel"/>
</dbReference>
<dbReference type="OrthoDB" id="1601230at2759"/>
<feature type="domain" description="Stress-response A/B barrel" evidence="2">
    <location>
        <begin position="7"/>
        <end position="99"/>
    </location>
</feature>
<name>A0A9Q0KLL5_9MAGN</name>
<evidence type="ECO:0000313" key="4">
    <source>
        <dbReference type="Proteomes" id="UP001141806"/>
    </source>
</evidence>
<dbReference type="Proteomes" id="UP001141806">
    <property type="component" value="Unassembled WGS sequence"/>
</dbReference>
<dbReference type="SMART" id="SM00886">
    <property type="entry name" value="Dabb"/>
    <property type="match status" value="1"/>
</dbReference>
<dbReference type="PANTHER" id="PTHR33178:SF10">
    <property type="entry name" value="STRESS-RESPONSE A_B BARREL DOMAIN-CONTAINING PROTEIN"/>
    <property type="match status" value="1"/>
</dbReference>
<proteinExistence type="predicted"/>
<evidence type="ECO:0000259" key="2">
    <source>
        <dbReference type="PROSITE" id="PS51502"/>
    </source>
</evidence>
<dbReference type="SUPFAM" id="SSF54909">
    <property type="entry name" value="Dimeric alpha+beta barrel"/>
    <property type="match status" value="1"/>
</dbReference>
<evidence type="ECO:0000256" key="1">
    <source>
        <dbReference type="ARBA" id="ARBA00011738"/>
    </source>
</evidence>
<evidence type="ECO:0000313" key="3">
    <source>
        <dbReference type="EMBL" id="KAJ4972489.1"/>
    </source>
</evidence>
<protein>
    <recommendedName>
        <fullName evidence="2">Stress-response A/B barrel domain-containing protein</fullName>
    </recommendedName>
</protein>
<dbReference type="PANTHER" id="PTHR33178">
    <property type="match status" value="1"/>
</dbReference>
<keyword evidence="4" id="KW-1185">Reference proteome</keyword>
<gene>
    <name evidence="3" type="ORF">NE237_005663</name>
</gene>
<dbReference type="Gene3D" id="3.30.70.100">
    <property type="match status" value="1"/>
</dbReference>
<dbReference type="Pfam" id="PF07876">
    <property type="entry name" value="Dabb"/>
    <property type="match status" value="1"/>
</dbReference>
<dbReference type="InterPro" id="IPR044662">
    <property type="entry name" value="HS1/DABB1-like"/>
</dbReference>
<comment type="subunit">
    <text evidence="1">Homodimer.</text>
</comment>
<dbReference type="AlphaFoldDB" id="A0A9Q0KLL5"/>
<reference evidence="3" key="1">
    <citation type="journal article" date="2023" name="Plant J.">
        <title>The genome of the king protea, Protea cynaroides.</title>
        <authorList>
            <person name="Chang J."/>
            <person name="Duong T.A."/>
            <person name="Schoeman C."/>
            <person name="Ma X."/>
            <person name="Roodt D."/>
            <person name="Barker N."/>
            <person name="Li Z."/>
            <person name="Van de Peer Y."/>
            <person name="Mizrachi E."/>
        </authorList>
    </citation>
    <scope>NUCLEOTIDE SEQUENCE</scope>
    <source>
        <tissue evidence="3">Young leaves</tissue>
    </source>
</reference>
<dbReference type="PROSITE" id="PS51502">
    <property type="entry name" value="S_R_A_B_BARREL"/>
    <property type="match status" value="1"/>
</dbReference>
<accession>A0A9Q0KLL5</accession>
<organism evidence="3 4">
    <name type="scientific">Protea cynaroides</name>
    <dbReference type="NCBI Taxonomy" id="273540"/>
    <lineage>
        <taxon>Eukaryota</taxon>
        <taxon>Viridiplantae</taxon>
        <taxon>Streptophyta</taxon>
        <taxon>Embryophyta</taxon>
        <taxon>Tracheophyta</taxon>
        <taxon>Spermatophyta</taxon>
        <taxon>Magnoliopsida</taxon>
        <taxon>Proteales</taxon>
        <taxon>Proteaceae</taxon>
        <taxon>Protea</taxon>
    </lineage>
</organism>
<sequence length="111" mass="12617">MEAKGEVIHIFLMDYKDGESPTFDAVVEDFGNLAQVTTTMKDMIWGINVSEENKDEGYTHIFECNFGTEQEVIDYLASDAHQSMSSHMDIMDKVYGFDYVPIVVKSNVHKP</sequence>